<comment type="pathway">
    <text evidence="4">Lipid metabolism.</text>
</comment>
<evidence type="ECO:0000256" key="3">
    <source>
        <dbReference type="ARBA" id="ARBA00005119"/>
    </source>
</evidence>
<keyword evidence="17" id="KW-1208">Phospholipid metabolism</keyword>
<evidence type="ECO:0000256" key="17">
    <source>
        <dbReference type="ARBA" id="ARBA00023264"/>
    </source>
</evidence>
<proteinExistence type="inferred from homology"/>
<sequence>MLKHRFITALILLPIVISAVFLLSTLWFAIVTLVICLLAAWEWGRLAGLTVFSQRIALIVFFSIFLISLLLNFLTDQSSIHFLPFGFSLLIWLSLGWWIIALILVLNYPNSAFFWQNSSFLRIIFGILTIIPFFCGMLALRQYAYEQDHKIGIVWLFYLMLLVWGADSGAYIFGKRFGKHQLAPKISPGKTWEGLIGGLLVSTLISLLFAYYFPLGITYQKLFICSVISVFASILGDLTESMFKRQVRIKDSGYLIPGHGGILDRIDSLTAAVPVFACFMLFIF</sequence>
<dbReference type="GO" id="GO:0005886">
    <property type="term" value="C:plasma membrane"/>
    <property type="evidence" value="ECO:0007669"/>
    <property type="project" value="UniProtKB-SubCell"/>
</dbReference>
<keyword evidence="10 18" id="KW-0808">Transferase</keyword>
<dbReference type="UniPathway" id="UPA00557">
    <property type="reaction ID" value="UER00614"/>
</dbReference>
<evidence type="ECO:0000313" key="20">
    <source>
        <dbReference type="Proteomes" id="UP000216438"/>
    </source>
</evidence>
<evidence type="ECO:0000256" key="11">
    <source>
        <dbReference type="ARBA" id="ARBA00022692"/>
    </source>
</evidence>
<evidence type="ECO:0000256" key="4">
    <source>
        <dbReference type="ARBA" id="ARBA00005189"/>
    </source>
</evidence>
<comment type="catalytic activity">
    <reaction evidence="1 18">
        <text>a 1,2-diacyl-sn-glycero-3-phosphate + CTP + H(+) = a CDP-1,2-diacyl-sn-glycerol + diphosphate</text>
        <dbReference type="Rhea" id="RHEA:16229"/>
        <dbReference type="ChEBI" id="CHEBI:15378"/>
        <dbReference type="ChEBI" id="CHEBI:33019"/>
        <dbReference type="ChEBI" id="CHEBI:37563"/>
        <dbReference type="ChEBI" id="CHEBI:58332"/>
        <dbReference type="ChEBI" id="CHEBI:58608"/>
        <dbReference type="EC" id="2.7.7.41"/>
    </reaction>
</comment>
<dbReference type="Proteomes" id="UP000216438">
    <property type="component" value="Chromosome"/>
</dbReference>
<evidence type="ECO:0000256" key="2">
    <source>
        <dbReference type="ARBA" id="ARBA00004651"/>
    </source>
</evidence>
<evidence type="ECO:0000256" key="12">
    <source>
        <dbReference type="ARBA" id="ARBA00022695"/>
    </source>
</evidence>
<dbReference type="EMBL" id="CP016303">
    <property type="protein sequence ID" value="ASX25703.1"/>
    <property type="molecule type" value="Genomic_DNA"/>
</dbReference>
<comment type="pathway">
    <text evidence="3 18">Phospholipid metabolism; CDP-diacylglycerol biosynthesis; CDP-diacylglycerol from sn-glycerol 3-phosphate: step 3/3.</text>
</comment>
<name>A0A249DVX1_9ENTR</name>
<reference evidence="19 20" key="2">
    <citation type="submission" date="2017-09" db="EMBL/GenBank/DDBJ databases">
        <title>The genome of whitefly Bemisia tabaci, a global crop pest, provides novel insights into virus transmission, host adaptation and insecticide resistance.</title>
        <authorList>
            <person name="Kaur N."/>
            <person name="Kliot A."/>
            <person name="Pinheiro P.V."/>
            <person name="Luan J."/>
            <person name="Zheng Y."/>
            <person name="Liu W."/>
            <person name="Sun H."/>
            <person name="Yang X."/>
            <person name="Xu Y."/>
            <person name="Luo Y."/>
            <person name="Kruse A."/>
            <person name="Fisher T.W."/>
            <person name="Nelson D.R."/>
            <person name="Elimelech M."/>
            <person name="MacCoss M."/>
            <person name="Johnson R."/>
            <person name="Cohen E."/>
            <person name="Hunter W.B."/>
            <person name="Brown J.K."/>
            <person name="Jander G."/>
            <person name="Cilia M."/>
            <person name="Douglas A.E."/>
            <person name="Ghanim M."/>
            <person name="Simmons A.M."/>
            <person name="Wintermantel W.M."/>
            <person name="Ling K.-S."/>
            <person name="Fei Z."/>
        </authorList>
    </citation>
    <scope>NUCLEOTIDE SEQUENCE [LARGE SCALE GENOMIC DNA]</scope>
    <source>
        <strain evidence="19 20">MEAM1</strain>
    </source>
</reference>
<evidence type="ECO:0000256" key="15">
    <source>
        <dbReference type="ARBA" id="ARBA00023136"/>
    </source>
</evidence>
<keyword evidence="14" id="KW-0443">Lipid metabolism</keyword>
<dbReference type="AlphaFoldDB" id="A0A249DVX1"/>
<evidence type="ECO:0000313" key="19">
    <source>
        <dbReference type="EMBL" id="ASX25703.1"/>
    </source>
</evidence>
<keyword evidence="11 18" id="KW-0812">Transmembrane</keyword>
<dbReference type="Pfam" id="PF01148">
    <property type="entry name" value="CTP_transf_1"/>
    <property type="match status" value="1"/>
</dbReference>
<dbReference type="GO" id="GO:0016024">
    <property type="term" value="P:CDP-diacylglycerol biosynthetic process"/>
    <property type="evidence" value="ECO:0007669"/>
    <property type="project" value="UniProtKB-UniPathway"/>
</dbReference>
<dbReference type="EC" id="2.7.7.41" evidence="6 18"/>
<dbReference type="NCBIfam" id="NF008635">
    <property type="entry name" value="PRK11624.1"/>
    <property type="match status" value="1"/>
</dbReference>
<evidence type="ECO:0000256" key="14">
    <source>
        <dbReference type="ARBA" id="ARBA00023098"/>
    </source>
</evidence>
<protein>
    <recommendedName>
        <fullName evidence="7 18">Phosphatidate cytidylyltransferase</fullName>
        <ecNumber evidence="6 18">2.7.7.41</ecNumber>
    </recommendedName>
</protein>
<evidence type="ECO:0000256" key="1">
    <source>
        <dbReference type="ARBA" id="ARBA00001698"/>
    </source>
</evidence>
<reference evidence="20" key="1">
    <citation type="submission" date="2016-06" db="EMBL/GenBank/DDBJ databases">
        <authorList>
            <person name="Chen W."/>
            <person name="Hasegawa D.K."/>
        </authorList>
    </citation>
    <scope>NUCLEOTIDE SEQUENCE [LARGE SCALE GENOMIC DNA]</scope>
    <source>
        <strain evidence="20">MEAM1</strain>
    </source>
</reference>
<evidence type="ECO:0000256" key="7">
    <source>
        <dbReference type="ARBA" id="ARBA00019373"/>
    </source>
</evidence>
<comment type="similarity">
    <text evidence="5 18">Belongs to the CDS family.</text>
</comment>
<keyword evidence="16" id="KW-0594">Phospholipid biosynthesis</keyword>
<evidence type="ECO:0000256" key="8">
    <source>
        <dbReference type="ARBA" id="ARBA00022475"/>
    </source>
</evidence>
<accession>A0A249DVX1</accession>
<keyword evidence="15" id="KW-0472">Membrane</keyword>
<comment type="subcellular location">
    <subcellularLocation>
        <location evidence="2">Cell membrane</location>
        <topology evidence="2">Multi-pass membrane protein</topology>
    </subcellularLocation>
</comment>
<keyword evidence="8" id="KW-1003">Cell membrane</keyword>
<keyword evidence="9" id="KW-0444">Lipid biosynthesis</keyword>
<keyword evidence="12 18" id="KW-0548">Nucleotidyltransferase</keyword>
<evidence type="ECO:0000256" key="13">
    <source>
        <dbReference type="ARBA" id="ARBA00022989"/>
    </source>
</evidence>
<dbReference type="InterPro" id="IPR000374">
    <property type="entry name" value="PC_trans"/>
</dbReference>
<gene>
    <name evidence="19" type="ORF">BA171_00520</name>
</gene>
<dbReference type="RefSeq" id="WP_016856666.1">
    <property type="nucleotide sequence ID" value="NZ_CP016303.1"/>
</dbReference>
<dbReference type="OrthoDB" id="9799199at2"/>
<evidence type="ECO:0000256" key="16">
    <source>
        <dbReference type="ARBA" id="ARBA00023209"/>
    </source>
</evidence>
<evidence type="ECO:0000256" key="6">
    <source>
        <dbReference type="ARBA" id="ARBA00012487"/>
    </source>
</evidence>
<evidence type="ECO:0000256" key="18">
    <source>
        <dbReference type="RuleBase" id="RU003938"/>
    </source>
</evidence>
<dbReference type="PANTHER" id="PTHR46382">
    <property type="entry name" value="PHOSPHATIDATE CYTIDYLYLTRANSFERASE"/>
    <property type="match status" value="1"/>
</dbReference>
<keyword evidence="13" id="KW-1133">Transmembrane helix</keyword>
<evidence type="ECO:0000256" key="9">
    <source>
        <dbReference type="ARBA" id="ARBA00022516"/>
    </source>
</evidence>
<dbReference type="GO" id="GO:0004605">
    <property type="term" value="F:phosphatidate cytidylyltransferase activity"/>
    <property type="evidence" value="ECO:0007669"/>
    <property type="project" value="UniProtKB-EC"/>
</dbReference>
<organism evidence="19 20">
    <name type="scientific">Candidatus Hamiltonella defensa</name>
    <name type="common">Bemisia tabaci</name>
    <dbReference type="NCBI Taxonomy" id="672795"/>
    <lineage>
        <taxon>Bacteria</taxon>
        <taxon>Pseudomonadati</taxon>
        <taxon>Pseudomonadota</taxon>
        <taxon>Gammaproteobacteria</taxon>
        <taxon>Enterobacterales</taxon>
        <taxon>Enterobacteriaceae</taxon>
        <taxon>aphid secondary symbionts</taxon>
        <taxon>Candidatus Williamhamiltonella</taxon>
    </lineage>
</organism>
<evidence type="ECO:0000256" key="5">
    <source>
        <dbReference type="ARBA" id="ARBA00010185"/>
    </source>
</evidence>
<dbReference type="PANTHER" id="PTHR46382:SF1">
    <property type="entry name" value="PHOSPHATIDATE CYTIDYLYLTRANSFERASE"/>
    <property type="match status" value="1"/>
</dbReference>
<dbReference type="PROSITE" id="PS01315">
    <property type="entry name" value="CDS"/>
    <property type="match status" value="1"/>
</dbReference>
<evidence type="ECO:0000256" key="10">
    <source>
        <dbReference type="ARBA" id="ARBA00022679"/>
    </source>
</evidence>